<reference evidence="2 3" key="1">
    <citation type="journal article" date="2016" name="Nat. Commun.">
        <title>Thousands of microbial genomes shed light on interconnected biogeochemical processes in an aquifer system.</title>
        <authorList>
            <person name="Anantharaman K."/>
            <person name="Brown C.T."/>
            <person name="Hug L.A."/>
            <person name="Sharon I."/>
            <person name="Castelle C.J."/>
            <person name="Probst A.J."/>
            <person name="Thomas B.C."/>
            <person name="Singh A."/>
            <person name="Wilkins M.J."/>
            <person name="Karaoz U."/>
            <person name="Brodie E.L."/>
            <person name="Williams K.H."/>
            <person name="Hubbard S.S."/>
            <person name="Banfield J.F."/>
        </authorList>
    </citation>
    <scope>NUCLEOTIDE SEQUENCE [LARGE SCALE GENOMIC DNA]</scope>
</reference>
<proteinExistence type="predicted"/>
<dbReference type="InterPro" id="IPR021737">
    <property type="entry name" value="Phage_phiKZ_Orf197"/>
</dbReference>
<comment type="caution">
    <text evidence="2">The sequence shown here is derived from an EMBL/GenBank/DDBJ whole genome shotgun (WGS) entry which is preliminary data.</text>
</comment>
<accession>A0A1F5WHQ4</accession>
<dbReference type="Proteomes" id="UP000178406">
    <property type="component" value="Unassembled WGS sequence"/>
</dbReference>
<dbReference type="AlphaFoldDB" id="A0A1F5WHQ4"/>
<dbReference type="EMBL" id="MFHQ01000006">
    <property type="protein sequence ID" value="OGF74781.1"/>
    <property type="molecule type" value="Genomic_DNA"/>
</dbReference>
<keyword evidence="1" id="KW-1133">Transmembrane helix</keyword>
<gene>
    <name evidence="2" type="ORF">A3J56_01610</name>
</gene>
<keyword evidence="1" id="KW-0812">Transmembrane</keyword>
<dbReference type="Pfam" id="PF11750">
    <property type="entry name" value="DUF3307"/>
    <property type="match status" value="1"/>
</dbReference>
<name>A0A1F5WHQ4_9BACT</name>
<evidence type="ECO:0000313" key="3">
    <source>
        <dbReference type="Proteomes" id="UP000178406"/>
    </source>
</evidence>
<keyword evidence="1" id="KW-0472">Membrane</keyword>
<evidence type="ECO:0000313" key="2">
    <source>
        <dbReference type="EMBL" id="OGF74781.1"/>
    </source>
</evidence>
<organism evidence="2 3">
    <name type="scientific">Candidatus Giovannonibacteria bacterium RIFCSPHIGHO2_02_FULL_46_20</name>
    <dbReference type="NCBI Taxonomy" id="1798338"/>
    <lineage>
        <taxon>Bacteria</taxon>
        <taxon>Candidatus Giovannoniibacteriota</taxon>
    </lineage>
</organism>
<evidence type="ECO:0000256" key="1">
    <source>
        <dbReference type="SAM" id="Phobius"/>
    </source>
</evidence>
<protein>
    <recommendedName>
        <fullName evidence="4">DUF3307 domain-containing protein</fullName>
    </recommendedName>
</protein>
<evidence type="ECO:0008006" key="4">
    <source>
        <dbReference type="Google" id="ProtNLM"/>
    </source>
</evidence>
<feature type="transmembrane region" description="Helical" evidence="1">
    <location>
        <begin position="27"/>
        <end position="47"/>
    </location>
</feature>
<sequence length="128" mass="14668">MFAQFVCHLVGDYVLQSGWMANNKTQGWFPAFVHAIAYFLPFLLVFYPSMMASTVIAGTHFLIDRFRLAKYVAYANHFLSPRSEWKPWCECSVTGYHKNTPPFLAVRLMIIVDNTMHLIINAAALAYL</sequence>